<name>A0A518DP50_9BACT</name>
<dbReference type="Proteomes" id="UP000317648">
    <property type="component" value="Chromosome"/>
</dbReference>
<protein>
    <submittedName>
        <fullName evidence="2">TMAO/DMSO reductase</fullName>
    </submittedName>
</protein>
<sequence length="422" mass="47289">MAAEPLMLQEHRRLSRRFFGQLAAGGALGMLLPWQARAAELPPECAAACESFLKQLEYLTPQEEFGNVSRGTPRPYDLPEEKKQEVGLTPESWRLEVVSDPDDPADIEQPLTVEAGTAIDWDELMKMAKQHAVSFPKIMTCNNGGRPLGMGIWEGVPLREIVWRTRPQQNLRRVFYNGFHNDDPKQLFRSSLPIGRVLEDPFDLPPVILCYKLNGQLLNGERGGPVRMVVPEAYGFKSVKWLQRIVLSNLFHANDTYASGNNDVDSGMKTFAHSLLKPEKIKAGQPIPITGYAQVGISGLKKVQTLLLPKSTEWPQDDPYYTQADWTDAHLLDPPKTWGGGLPDDRLPDKVHGFDPATGRPQNWPMRMTMAHWATVLPGLPAGEYTLHSRSIDANGYAQPMPRPFRKSGRNVIEETPVQIVE</sequence>
<dbReference type="InterPro" id="IPR006311">
    <property type="entry name" value="TAT_signal"/>
</dbReference>
<dbReference type="AlphaFoldDB" id="A0A518DP50"/>
<dbReference type="RefSeq" id="WP_145050587.1">
    <property type="nucleotide sequence ID" value="NZ_CP036433.1"/>
</dbReference>
<dbReference type="SUPFAM" id="SSF56524">
    <property type="entry name" value="Oxidoreductase molybdopterin-binding domain"/>
    <property type="match status" value="1"/>
</dbReference>
<dbReference type="InterPro" id="IPR008335">
    <property type="entry name" value="Mopterin_OxRdtase_euk"/>
</dbReference>
<dbReference type="PANTHER" id="PTHR19372">
    <property type="entry name" value="SULFITE REDUCTASE"/>
    <property type="match status" value="1"/>
</dbReference>
<dbReference type="GO" id="GO:0008482">
    <property type="term" value="F:sulfite oxidase activity"/>
    <property type="evidence" value="ECO:0007669"/>
    <property type="project" value="TreeGrafter"/>
</dbReference>
<dbReference type="PANTHER" id="PTHR19372:SF7">
    <property type="entry name" value="SULFITE OXIDASE, MITOCHONDRIAL"/>
    <property type="match status" value="1"/>
</dbReference>
<dbReference type="KEGG" id="lcre:Pla8534_13860"/>
<gene>
    <name evidence="2" type="ORF">Pla8534_13860</name>
</gene>
<dbReference type="PROSITE" id="PS51318">
    <property type="entry name" value="TAT"/>
    <property type="match status" value="1"/>
</dbReference>
<dbReference type="GO" id="GO:0006790">
    <property type="term" value="P:sulfur compound metabolic process"/>
    <property type="evidence" value="ECO:0007669"/>
    <property type="project" value="TreeGrafter"/>
</dbReference>
<dbReference type="EMBL" id="CP036433">
    <property type="protein sequence ID" value="QDU93606.1"/>
    <property type="molecule type" value="Genomic_DNA"/>
</dbReference>
<dbReference type="InterPro" id="IPR000572">
    <property type="entry name" value="OxRdtase_Mopterin-bd_dom"/>
</dbReference>
<dbReference type="OrthoDB" id="9778777at2"/>
<dbReference type="PRINTS" id="PR00407">
    <property type="entry name" value="EUMOPTERIN"/>
</dbReference>
<keyword evidence="3" id="KW-1185">Reference proteome</keyword>
<organism evidence="2 3">
    <name type="scientific">Lignipirellula cremea</name>
    <dbReference type="NCBI Taxonomy" id="2528010"/>
    <lineage>
        <taxon>Bacteria</taxon>
        <taxon>Pseudomonadati</taxon>
        <taxon>Planctomycetota</taxon>
        <taxon>Planctomycetia</taxon>
        <taxon>Pirellulales</taxon>
        <taxon>Pirellulaceae</taxon>
        <taxon>Lignipirellula</taxon>
    </lineage>
</organism>
<dbReference type="InterPro" id="IPR036374">
    <property type="entry name" value="OxRdtase_Mopterin-bd_sf"/>
</dbReference>
<dbReference type="Pfam" id="PF00174">
    <property type="entry name" value="Oxidored_molyb"/>
    <property type="match status" value="1"/>
</dbReference>
<evidence type="ECO:0000259" key="1">
    <source>
        <dbReference type="Pfam" id="PF00174"/>
    </source>
</evidence>
<dbReference type="GO" id="GO:0020037">
    <property type="term" value="F:heme binding"/>
    <property type="evidence" value="ECO:0007669"/>
    <property type="project" value="TreeGrafter"/>
</dbReference>
<accession>A0A518DP50</accession>
<dbReference type="GO" id="GO:0043546">
    <property type="term" value="F:molybdopterin cofactor binding"/>
    <property type="evidence" value="ECO:0007669"/>
    <property type="project" value="TreeGrafter"/>
</dbReference>
<feature type="domain" description="Oxidoreductase molybdopterin-binding" evidence="1">
    <location>
        <begin position="113"/>
        <end position="249"/>
    </location>
</feature>
<evidence type="ECO:0000313" key="2">
    <source>
        <dbReference type="EMBL" id="QDU93606.1"/>
    </source>
</evidence>
<reference evidence="2 3" key="1">
    <citation type="submission" date="2019-02" db="EMBL/GenBank/DDBJ databases">
        <title>Deep-cultivation of Planctomycetes and their phenomic and genomic characterization uncovers novel biology.</title>
        <authorList>
            <person name="Wiegand S."/>
            <person name="Jogler M."/>
            <person name="Boedeker C."/>
            <person name="Pinto D."/>
            <person name="Vollmers J."/>
            <person name="Rivas-Marin E."/>
            <person name="Kohn T."/>
            <person name="Peeters S.H."/>
            <person name="Heuer A."/>
            <person name="Rast P."/>
            <person name="Oberbeckmann S."/>
            <person name="Bunk B."/>
            <person name="Jeske O."/>
            <person name="Meyerdierks A."/>
            <person name="Storesund J.E."/>
            <person name="Kallscheuer N."/>
            <person name="Luecker S."/>
            <person name="Lage O.M."/>
            <person name="Pohl T."/>
            <person name="Merkel B.J."/>
            <person name="Hornburger P."/>
            <person name="Mueller R.-W."/>
            <person name="Bruemmer F."/>
            <person name="Labrenz M."/>
            <person name="Spormann A.M."/>
            <person name="Op den Camp H."/>
            <person name="Overmann J."/>
            <person name="Amann R."/>
            <person name="Jetten M.S.M."/>
            <person name="Mascher T."/>
            <person name="Medema M.H."/>
            <person name="Devos D.P."/>
            <person name="Kaster A.-K."/>
            <person name="Ovreas L."/>
            <person name="Rohde M."/>
            <person name="Galperin M.Y."/>
            <person name="Jogler C."/>
        </authorList>
    </citation>
    <scope>NUCLEOTIDE SEQUENCE [LARGE SCALE GENOMIC DNA]</scope>
    <source>
        <strain evidence="2 3">Pla85_3_4</strain>
    </source>
</reference>
<dbReference type="Gene3D" id="3.90.420.10">
    <property type="entry name" value="Oxidoreductase, molybdopterin-binding domain"/>
    <property type="match status" value="1"/>
</dbReference>
<proteinExistence type="predicted"/>
<evidence type="ECO:0000313" key="3">
    <source>
        <dbReference type="Proteomes" id="UP000317648"/>
    </source>
</evidence>